<evidence type="ECO:0000256" key="1">
    <source>
        <dbReference type="SAM" id="MobiDB-lite"/>
    </source>
</evidence>
<comment type="caution">
    <text evidence="2">The sequence shown here is derived from an EMBL/GenBank/DDBJ whole genome shotgun (WGS) entry which is preliminary data.</text>
</comment>
<feature type="region of interest" description="Disordered" evidence="1">
    <location>
        <begin position="197"/>
        <end position="219"/>
    </location>
</feature>
<feature type="compositionally biased region" description="Low complexity" evidence="1">
    <location>
        <begin position="1500"/>
        <end position="1522"/>
    </location>
</feature>
<feature type="compositionally biased region" description="Gly residues" evidence="1">
    <location>
        <begin position="881"/>
        <end position="895"/>
    </location>
</feature>
<feature type="compositionally biased region" description="Acidic residues" evidence="1">
    <location>
        <begin position="302"/>
        <end position="313"/>
    </location>
</feature>
<feature type="compositionally biased region" description="Gly residues" evidence="1">
    <location>
        <begin position="816"/>
        <end position="828"/>
    </location>
</feature>
<feature type="region of interest" description="Disordered" evidence="1">
    <location>
        <begin position="924"/>
        <end position="981"/>
    </location>
</feature>
<feature type="region of interest" description="Disordered" evidence="1">
    <location>
        <begin position="299"/>
        <end position="318"/>
    </location>
</feature>
<feature type="compositionally biased region" description="Low complexity" evidence="1">
    <location>
        <begin position="473"/>
        <end position="483"/>
    </location>
</feature>
<feature type="compositionally biased region" description="Low complexity" evidence="1">
    <location>
        <begin position="634"/>
        <end position="644"/>
    </location>
</feature>
<feature type="region of interest" description="Disordered" evidence="1">
    <location>
        <begin position="996"/>
        <end position="1072"/>
    </location>
</feature>
<reference evidence="2 3" key="1">
    <citation type="journal article" date="2023" name="Commun. Biol.">
        <title>Reorganization of the ancestral sex-determining regions during the evolution of trioecy in Pleodorina starrii.</title>
        <authorList>
            <person name="Takahashi K."/>
            <person name="Suzuki S."/>
            <person name="Kawai-Toyooka H."/>
            <person name="Yamamoto K."/>
            <person name="Hamaji T."/>
            <person name="Ootsuki R."/>
            <person name="Yamaguchi H."/>
            <person name="Kawachi M."/>
            <person name="Higashiyama T."/>
            <person name="Nozaki H."/>
        </authorList>
    </citation>
    <scope>NUCLEOTIDE SEQUENCE [LARGE SCALE GENOMIC DNA]</scope>
    <source>
        <strain evidence="2 3">NIES-4479</strain>
    </source>
</reference>
<feature type="compositionally biased region" description="Acidic residues" evidence="1">
    <location>
        <begin position="1529"/>
        <end position="1539"/>
    </location>
</feature>
<gene>
    <name evidence="2" type="primary">PLEST004240</name>
    <name evidence="2" type="ORF">PLESTB_000205400</name>
</gene>
<feature type="region of interest" description="Disordered" evidence="1">
    <location>
        <begin position="1475"/>
        <end position="1562"/>
    </location>
</feature>
<proteinExistence type="predicted"/>
<evidence type="ECO:0000313" key="3">
    <source>
        <dbReference type="Proteomes" id="UP001165080"/>
    </source>
</evidence>
<dbReference type="Proteomes" id="UP001165080">
    <property type="component" value="Unassembled WGS sequence"/>
</dbReference>
<feature type="region of interest" description="Disordered" evidence="1">
    <location>
        <begin position="814"/>
        <end position="896"/>
    </location>
</feature>
<name>A0A9W6BCN1_9CHLO</name>
<feature type="region of interest" description="Disordered" evidence="1">
    <location>
        <begin position="566"/>
        <end position="617"/>
    </location>
</feature>
<dbReference type="EMBL" id="BRXU01000002">
    <property type="protein sequence ID" value="GLC49310.1"/>
    <property type="molecule type" value="Genomic_DNA"/>
</dbReference>
<feature type="compositionally biased region" description="Gly residues" evidence="1">
    <location>
        <begin position="1548"/>
        <end position="1562"/>
    </location>
</feature>
<sequence length="2509" mass="247736">MPIGLLRDTASSGLLSPKVVNGSTGACGGSNTTCEDASSSANDTSPAVNALKKALGEGSGPQLLVPCLSPSSIPLYPPRISQGSASSDGGHASCAEDMCSLGPLSNRTSSIGGSSCGGAGRSFGGSSLHGLAYLQDGAYHSQGGASCYNNEQGCSSGGLPQLRPRLPHHAAGSCPKVSVLPRISTLGAVAEQYDGCEAAGGDDSAQSPAAPLPGPGYEPGGWTETSPSFGLVTTLGASWQSANGKDVHGVEVAGGTASPGADGDGDATHMTALAHGSHSICSSGGGVSDGCAAAEAAAWQGDGDDGPDGDESSQLETPSRVGAMVALFDDAIRRSSGTGFSLRTSANSSAAAAASPLPPEDQSPVLFGGCSRIARPPLRVGNSSGGCLRTAPQAPSPSLQGHAPAVASADRAAHQRLHASQPAPGCMGGRAGAARAGNTASSSASRAAALLPVSTSSRPQTRSACIYSGSAAPQQQQQQPQQPNKRGVAPRTSTAALAQAPARPPFNLYGKRPAKQASTSMPGDSRPSSTSASSPVLQPASATASGAGTECAGKLAGLGQQFLSRASIPTGPVGSAARRPGTRPTRPGGQVSTNSAAAAAPTPSGQPPAGRRLSITPPTITTATTSRANSTLLATAAAGPARPGTNSRNSRPGRAPGNPVYASTPLSPSGKKVLNTAPSSAVARAAAAAAATFASAPPPSGTNPRGALRRPVCRYSVDSVCSEGIPSARQPIHMHPSNSVSPREADAASSPQRLPEQRLGPVHPRTPASPLPAMPSPADTLPLLRSPCLFSPVQPPPPLAGMDDMMPMASPIPAAVGGGSEGRRGGAGTRRRRLPDEDGWSLPLPESPRLSASEASQRGEARSAKRRAARARAAAAAMTRSGGGAGGAGSGGSGSDGDDFGLPAWAWGSVATLISQSVEASGLRESCQRSQQAHQPLPPAEAATDDGPKAQLPGYAHHDPSLVPLRRLSGTPHRRRGPKAAAAGFRLASAAPGDLSLVGHARNRKRPTSPDIDAEGTAVLLSRQAAARGRYSAERRVPGSGGGGAPASSSSDSEEPSEPLPLPAPDEEEEAGGCWLDDDAAAGASVVAGGAGARLLPALSGACHDAMVFASLHRSSAGPPRPAELLATSAADATGGDALTLSGAFAAAHHHQHLDEADAMAATTPSEAVRWAMPPCASSPPPPGANAVAGHRVVQSDGGGCGWDYHSPCQPGQRGSLGDVGQGHGQHAHRRRPSVERLDCKLAQVLEGLRAVASSSCDSGLGLDMPLLLQVPTAYTSAPQTPLASRSSANAAVDAAGADAPSPLQVGAGVVTLGAVAEPVSCEAAGGCTALELSAVVAVLSAVEALLSGSDSVPSRGASAAGAAPLAIASAAADAATTSTAWGAVWTAAVCAAGVMAAAANAAASTLASVFAAAGVAAAVLLASKARARRRRSGSQRGGAALAVVRVSVSGLGSSALGPPAVAAGSVSLRTWTSAVGDASRHDSRAVSESAPGESREQHAASSSSSGVSSGSDSHSEAAAAERVGEAEVAAEEEQEEEDPRAPREDAGGGATEAAGSGGGGAGDMLGIAAEAAETCREAITAMRAAGADRETLRRLARACGAFAGMQMAAAGGGGSGPPDVAPADWSMLQDAVRQRLGRQQPPAVDAESCSLPAGMTPTAAAGAVPVATLARQVPALAARTSEAVAADVTPSAAGHAVGPESPRLAARVGSADAGTPPRQRRPVSAAAVEVAMLLASPQAKVRVGAALSAQRELLAMVSMATGADAASATRGRAAVMTTAVMELARSPAGGGGEAAAAEAAVVALAAARRSIGEQGALETLAEVAGSLLPSGVDHAAVSSARGPVPETGSALELLAQECRSRHAAYARAAATCSSISALAAVAETAALEALAICREEALAAHAAEAADDAQTAVRGAEAAEAALLHLLQERSEVARACFAVEAAAAAASLRAATGEADALAALAAGRERMLREVVSRAVAADAALAARAGAASARAVLAMWSRQQLLLSRVGREAAAGAATAVRAADAEAAAVAAYAASRRQVLSLASLAAGSHAADDMRGSAALAESIQDLVLARARQLRLVSEAAAVDSAAAIAAADREEAACRVCAARQLRYALACVATEAASGSAASASGAVSEEAALARLAKARRVLAGVCFAVEAMDAATSVGACAAVEAAMKALARRRVRCRTAYAAATAAAAATAVAAAAGEDVALEQLRRRRQHDLSDYAGAVADTAAVSAAAAAAEDAAQEELVAARSAELVSHAASEAAGAAAAVQALACEEAAVWAMAAARQGLRACLVDVAVGTGDGYNLGCVSAAAADAAEQALQVCALAYLEMQRQRLSLYATFLGTSLGALAAAASASAAAGGQRGLADVAGRPAAAAEVAPSVVPAMGMWPYALTIRGFPLRSLGGASVGSEAEQGAIEEVECGQPSPMASCEASGAPGSCGVSGVGVDEVTEGEESGQQNGACEQPLCRGRQRSPGKRGPRRAVVVRSFGLRRRLQSASTS</sequence>
<feature type="region of interest" description="Disordered" evidence="1">
    <location>
        <begin position="468"/>
        <end position="548"/>
    </location>
</feature>
<feature type="compositionally biased region" description="Low complexity" evidence="1">
    <location>
        <begin position="578"/>
        <end position="617"/>
    </location>
</feature>
<feature type="compositionally biased region" description="Low complexity" evidence="1">
    <location>
        <begin position="871"/>
        <end position="880"/>
    </location>
</feature>
<organism evidence="2 3">
    <name type="scientific">Pleodorina starrii</name>
    <dbReference type="NCBI Taxonomy" id="330485"/>
    <lineage>
        <taxon>Eukaryota</taxon>
        <taxon>Viridiplantae</taxon>
        <taxon>Chlorophyta</taxon>
        <taxon>core chlorophytes</taxon>
        <taxon>Chlorophyceae</taxon>
        <taxon>CS clade</taxon>
        <taxon>Chlamydomonadales</taxon>
        <taxon>Volvocaceae</taxon>
        <taxon>Pleodorina</taxon>
    </lineage>
</organism>
<feature type="region of interest" description="Disordered" evidence="1">
    <location>
        <begin position="384"/>
        <end position="440"/>
    </location>
</feature>
<evidence type="ECO:0000313" key="2">
    <source>
        <dbReference type="EMBL" id="GLC49310.1"/>
    </source>
</evidence>
<feature type="region of interest" description="Disordered" evidence="1">
    <location>
        <begin position="634"/>
        <end position="675"/>
    </location>
</feature>
<protein>
    <submittedName>
        <fullName evidence="2">Uncharacterized protein</fullName>
    </submittedName>
</protein>
<feature type="region of interest" description="Disordered" evidence="1">
    <location>
        <begin position="2458"/>
        <end position="2493"/>
    </location>
</feature>
<keyword evidence="3" id="KW-1185">Reference proteome</keyword>
<feature type="compositionally biased region" description="Basic residues" evidence="1">
    <location>
        <begin position="2478"/>
        <end position="2489"/>
    </location>
</feature>
<feature type="compositionally biased region" description="Low complexity" evidence="1">
    <location>
        <begin position="522"/>
        <end position="539"/>
    </location>
</feature>
<feature type="region of interest" description="Disordered" evidence="1">
    <location>
        <begin position="726"/>
        <end position="778"/>
    </location>
</feature>
<feature type="region of interest" description="Disordered" evidence="1">
    <location>
        <begin position="1691"/>
        <end position="1723"/>
    </location>
</feature>
<accession>A0A9W6BCN1</accession>